<keyword evidence="4 6" id="KW-0418">Kinase</keyword>
<dbReference type="InterPro" id="IPR029056">
    <property type="entry name" value="Ribokinase-like"/>
</dbReference>
<dbReference type="Proteomes" id="UP001596016">
    <property type="component" value="Unassembled WGS sequence"/>
</dbReference>
<dbReference type="CDD" id="cd01167">
    <property type="entry name" value="bac_FRK"/>
    <property type="match status" value="1"/>
</dbReference>
<dbReference type="EMBL" id="JBHSLL010000012">
    <property type="protein sequence ID" value="MFC5385311.1"/>
    <property type="molecule type" value="Genomic_DNA"/>
</dbReference>
<dbReference type="PANTHER" id="PTHR43085">
    <property type="entry name" value="HEXOKINASE FAMILY MEMBER"/>
    <property type="match status" value="1"/>
</dbReference>
<evidence type="ECO:0000256" key="5">
    <source>
        <dbReference type="ARBA" id="ARBA00022840"/>
    </source>
</evidence>
<dbReference type="InterPro" id="IPR050306">
    <property type="entry name" value="PfkB_Carbo_kinase"/>
</dbReference>
<dbReference type="Gene3D" id="3.40.1190.20">
    <property type="match status" value="1"/>
</dbReference>
<dbReference type="PRINTS" id="PR00990">
    <property type="entry name" value="RIBOKINASE"/>
</dbReference>
<accession>A0ABW0GUH2</accession>
<keyword evidence="3" id="KW-0547">Nucleotide-binding</keyword>
<evidence type="ECO:0000313" key="8">
    <source>
        <dbReference type="EMBL" id="MFC5385311.1"/>
    </source>
</evidence>
<dbReference type="InterPro" id="IPR002139">
    <property type="entry name" value="Ribo/fructo_kinase"/>
</dbReference>
<protein>
    <submittedName>
        <fullName evidence="8">Carbohydrate kinase</fullName>
        <ecNumber evidence="8">2.7.1.-</ecNumber>
    </submittedName>
</protein>
<dbReference type="PANTHER" id="PTHR43085:SF1">
    <property type="entry name" value="PSEUDOURIDINE KINASE-RELATED"/>
    <property type="match status" value="1"/>
</dbReference>
<evidence type="ECO:0000256" key="3">
    <source>
        <dbReference type="ARBA" id="ARBA00022741"/>
    </source>
</evidence>
<evidence type="ECO:0000256" key="2">
    <source>
        <dbReference type="ARBA" id="ARBA00022679"/>
    </source>
</evidence>
<dbReference type="InterPro" id="IPR002173">
    <property type="entry name" value="Carboh/pur_kinase_PfkB_CS"/>
</dbReference>
<evidence type="ECO:0000259" key="7">
    <source>
        <dbReference type="Pfam" id="PF00294"/>
    </source>
</evidence>
<feature type="domain" description="Carbohydrate kinase PfkB" evidence="7">
    <location>
        <begin position="2"/>
        <end position="302"/>
    </location>
</feature>
<proteinExistence type="inferred from homology"/>
<organism evidence="8 9">
    <name type="scientific">Aquamicrobium segne</name>
    <dbReference type="NCBI Taxonomy" id="469547"/>
    <lineage>
        <taxon>Bacteria</taxon>
        <taxon>Pseudomonadati</taxon>
        <taxon>Pseudomonadota</taxon>
        <taxon>Alphaproteobacteria</taxon>
        <taxon>Hyphomicrobiales</taxon>
        <taxon>Phyllobacteriaceae</taxon>
        <taxon>Aquamicrobium</taxon>
    </lineage>
</organism>
<dbReference type="Pfam" id="PF00294">
    <property type="entry name" value="PfkB"/>
    <property type="match status" value="1"/>
</dbReference>
<evidence type="ECO:0000256" key="1">
    <source>
        <dbReference type="ARBA" id="ARBA00010688"/>
    </source>
</evidence>
<dbReference type="PROSITE" id="PS00584">
    <property type="entry name" value="PFKB_KINASES_2"/>
    <property type="match status" value="1"/>
</dbReference>
<name>A0ABW0GUH2_9HYPH</name>
<dbReference type="GO" id="GO:0016301">
    <property type="term" value="F:kinase activity"/>
    <property type="evidence" value="ECO:0007669"/>
    <property type="project" value="UniProtKB-KW"/>
</dbReference>
<dbReference type="EC" id="2.7.1.-" evidence="8"/>
<comment type="caution">
    <text evidence="8">The sequence shown here is derived from an EMBL/GenBank/DDBJ whole genome shotgun (WGS) entry which is preliminary data.</text>
</comment>
<evidence type="ECO:0000313" key="9">
    <source>
        <dbReference type="Proteomes" id="UP001596016"/>
    </source>
</evidence>
<dbReference type="SUPFAM" id="SSF53613">
    <property type="entry name" value="Ribokinase-like"/>
    <property type="match status" value="1"/>
</dbReference>
<reference evidence="9" key="1">
    <citation type="journal article" date="2019" name="Int. J. Syst. Evol. Microbiol.">
        <title>The Global Catalogue of Microorganisms (GCM) 10K type strain sequencing project: providing services to taxonomists for standard genome sequencing and annotation.</title>
        <authorList>
            <consortium name="The Broad Institute Genomics Platform"/>
            <consortium name="The Broad Institute Genome Sequencing Center for Infectious Disease"/>
            <person name="Wu L."/>
            <person name="Ma J."/>
        </authorList>
    </citation>
    <scope>NUCLEOTIDE SEQUENCE [LARGE SCALE GENOMIC DNA]</scope>
    <source>
        <strain evidence="9">CGMCC 4.1415</strain>
    </source>
</reference>
<sequence length="307" mass="33044">MIICCGEALIDMLPRRSTLGETAFSPYPGGGMLNSAIALGRLGANAGLYCGISSDMFGQLLRKTLAASHVDERYLHPSPLPTTLAFVQLNNGQASYFFFDENTAGRMLVEADLPALGNEVEALLFGGISLIAEPCGSTYETFMRRESQNRTMILDPNIRPDFIDDHTRHRARINSMMTMADIVKLSDEDLAWFGHAGSPDDFAQDRLRREPGLIVITHGEKGTVGYTRNHRIAIAAPTVEVVDTVGAGDTFNGGLLASLQAQGLLGKGRPALLSAEQLHAALEMASHAAAISVSRAGANPPWRHELA</sequence>
<dbReference type="RefSeq" id="WP_378228231.1">
    <property type="nucleotide sequence ID" value="NZ_JBHSLL010000012.1"/>
</dbReference>
<keyword evidence="5" id="KW-0067">ATP-binding</keyword>
<gene>
    <name evidence="8" type="ORF">ACFPLB_04930</name>
</gene>
<keyword evidence="9" id="KW-1185">Reference proteome</keyword>
<dbReference type="InterPro" id="IPR011611">
    <property type="entry name" value="PfkB_dom"/>
</dbReference>
<evidence type="ECO:0000256" key="6">
    <source>
        <dbReference type="RuleBase" id="RU003704"/>
    </source>
</evidence>
<comment type="similarity">
    <text evidence="1 6">Belongs to the carbohydrate kinase PfkB family.</text>
</comment>
<evidence type="ECO:0000256" key="4">
    <source>
        <dbReference type="ARBA" id="ARBA00022777"/>
    </source>
</evidence>
<keyword evidence="2 6" id="KW-0808">Transferase</keyword>